<sequence length="251" mass="28616">MFQFNGIGFLEDKEVIGAIGAVDWMKETVTIVTEEDEKVEGSLHELVLLQYIGEFGENNLFNHDVVVTTTANKQDRFEIELQQNGMIVLHQLDVNLERVKTGKEMTVEHLQTLVNFLELEDSIYVLKTKLESISTDFTVKMVRDISGEEPMYFYACNNLEEEVIDLIHLVFDTNGGFDNAKYSRITLPYQGYIETVERGILEEVTLEQLIQEGLGKVEESKNVPNDEPSEAVKDNSCECGKDKLDCDCDLW</sequence>
<evidence type="ECO:0000313" key="1">
    <source>
        <dbReference type="EMBL" id="AKQ08316.1"/>
    </source>
</evidence>
<gene>
    <name evidence="1" type="ORF">PBC2_001</name>
</gene>
<reference evidence="1 2" key="1">
    <citation type="submission" date="2015-06" db="EMBL/GenBank/DDBJ databases">
        <title>Complete genome sequence of Bacillus cereus phage PBC2.</title>
        <authorList>
            <person name="Kong M."/>
            <person name="Ryu S."/>
        </authorList>
    </citation>
    <scope>NUCLEOTIDE SEQUENCE [LARGE SCALE GENOMIC DNA]</scope>
</reference>
<proteinExistence type="predicted"/>
<evidence type="ECO:0000313" key="2">
    <source>
        <dbReference type="Proteomes" id="UP000223102"/>
    </source>
</evidence>
<dbReference type="Proteomes" id="UP000223102">
    <property type="component" value="Segment"/>
</dbReference>
<keyword evidence="2" id="KW-1185">Reference proteome</keyword>
<name>A0A218KBP5_9CAUD</name>
<protein>
    <submittedName>
        <fullName evidence="1">Uncharacterized protein</fullName>
    </submittedName>
</protein>
<dbReference type="EMBL" id="KT070867">
    <property type="protein sequence ID" value="AKQ08316.1"/>
    <property type="molecule type" value="Genomic_DNA"/>
</dbReference>
<accession>A0A218KBP5</accession>
<organism evidence="1 2">
    <name type="scientific">Bacillus phage PBC2</name>
    <dbReference type="NCBI Taxonomy" id="1675029"/>
    <lineage>
        <taxon>Viruses</taxon>
        <taxon>Duplodnaviria</taxon>
        <taxon>Heunggongvirae</taxon>
        <taxon>Uroviricota</taxon>
        <taxon>Caudoviricetes</taxon>
        <taxon>Andregratiavirinae</taxon>
        <taxon>Haetaevirus</taxon>
        <taxon>Haetaevirus PBC2</taxon>
    </lineage>
</organism>